<evidence type="ECO:0000256" key="1">
    <source>
        <dbReference type="SAM" id="Phobius"/>
    </source>
</evidence>
<dbReference type="Gene3D" id="2.60.40.10">
    <property type="entry name" value="Immunoglobulins"/>
    <property type="match status" value="1"/>
</dbReference>
<keyword evidence="1" id="KW-0472">Membrane</keyword>
<evidence type="ECO:0000313" key="2">
    <source>
        <dbReference type="EMBL" id="OHA41661.1"/>
    </source>
</evidence>
<name>A0A1G2P253_9BACT</name>
<keyword evidence="1" id="KW-1133">Transmembrane helix</keyword>
<reference evidence="2 3" key="1">
    <citation type="journal article" date="2016" name="Nat. Commun.">
        <title>Thousands of microbial genomes shed light on interconnected biogeochemical processes in an aquifer system.</title>
        <authorList>
            <person name="Anantharaman K."/>
            <person name="Brown C.T."/>
            <person name="Hug L.A."/>
            <person name="Sharon I."/>
            <person name="Castelle C.J."/>
            <person name="Probst A.J."/>
            <person name="Thomas B.C."/>
            <person name="Singh A."/>
            <person name="Wilkins M.J."/>
            <person name="Karaoz U."/>
            <person name="Brodie E.L."/>
            <person name="Williams K.H."/>
            <person name="Hubbard S.S."/>
            <person name="Banfield J.F."/>
        </authorList>
    </citation>
    <scope>NUCLEOTIDE SEQUENCE [LARGE SCALE GENOMIC DNA]</scope>
</reference>
<proteinExistence type="predicted"/>
<dbReference type="Proteomes" id="UP000177269">
    <property type="component" value="Unassembled WGS sequence"/>
</dbReference>
<evidence type="ECO:0000313" key="3">
    <source>
        <dbReference type="Proteomes" id="UP000177269"/>
    </source>
</evidence>
<dbReference type="AlphaFoldDB" id="A0A1G2P253"/>
<dbReference type="EMBL" id="MHSK01000028">
    <property type="protein sequence ID" value="OHA41661.1"/>
    <property type="molecule type" value="Genomic_DNA"/>
</dbReference>
<organism evidence="2 3">
    <name type="scientific">Candidatus Taylorbacteria bacterium RIFCSPLOWO2_12_FULL_43_20</name>
    <dbReference type="NCBI Taxonomy" id="1802332"/>
    <lineage>
        <taxon>Bacteria</taxon>
        <taxon>Candidatus Tayloriibacteriota</taxon>
    </lineage>
</organism>
<sequence length="120" mass="13741">MTKTINTKFYLRVCVIVVVVFVISTYVFFRTKDMARGATITILEPQTGAARSPALDVRGKITRSSAVFMNDRKIYLDETGNFKEVVVLSPGYNIITIRAEDRFGRRKEKKLELVYDPDQQ</sequence>
<gene>
    <name evidence="2" type="ORF">A3G52_04305</name>
</gene>
<protein>
    <submittedName>
        <fullName evidence="2">Uncharacterized protein</fullName>
    </submittedName>
</protein>
<feature type="transmembrane region" description="Helical" evidence="1">
    <location>
        <begin position="9"/>
        <end position="29"/>
    </location>
</feature>
<dbReference type="InterPro" id="IPR013783">
    <property type="entry name" value="Ig-like_fold"/>
</dbReference>
<accession>A0A1G2P253</accession>
<keyword evidence="1" id="KW-0812">Transmembrane</keyword>
<comment type="caution">
    <text evidence="2">The sequence shown here is derived from an EMBL/GenBank/DDBJ whole genome shotgun (WGS) entry which is preliminary data.</text>
</comment>